<keyword evidence="2" id="KW-1185">Reference proteome</keyword>
<evidence type="ECO:0000313" key="1">
    <source>
        <dbReference type="EMBL" id="MBB5351363.1"/>
    </source>
</evidence>
<sequence length="111" mass="12064">MIDFLMKYPDVETATAAGVALGTTDPESAETFPFAAGLNLSVIGRHAYRTGGTDEAPEMTEVPGWWVLGRVAEDHPLALELPPDLAAVIVWRSDSGAPRPDWPDYPDRVWA</sequence>
<protein>
    <submittedName>
        <fullName evidence="1">Uncharacterized protein</fullName>
    </submittedName>
</protein>
<dbReference type="Proteomes" id="UP000557717">
    <property type="component" value="Unassembled WGS sequence"/>
</dbReference>
<reference evidence="1 2" key="1">
    <citation type="submission" date="2020-08" db="EMBL/GenBank/DDBJ databases">
        <title>Genomic Encyclopedia of Type Strains, Phase IV (KMG-IV): sequencing the most valuable type-strain genomes for metagenomic binning, comparative biology and taxonomic classification.</title>
        <authorList>
            <person name="Goeker M."/>
        </authorList>
    </citation>
    <scope>NUCLEOTIDE SEQUENCE [LARGE SCALE GENOMIC DNA]</scope>
    <source>
        <strain evidence="1 2">YC6886</strain>
    </source>
</reference>
<organism evidence="1 2">
    <name type="scientific">Haloferula luteola</name>
    <dbReference type="NCBI Taxonomy" id="595692"/>
    <lineage>
        <taxon>Bacteria</taxon>
        <taxon>Pseudomonadati</taxon>
        <taxon>Verrucomicrobiota</taxon>
        <taxon>Verrucomicrobiia</taxon>
        <taxon>Verrucomicrobiales</taxon>
        <taxon>Verrucomicrobiaceae</taxon>
        <taxon>Haloferula</taxon>
    </lineage>
</organism>
<dbReference type="AlphaFoldDB" id="A0A840V1S7"/>
<evidence type="ECO:0000313" key="2">
    <source>
        <dbReference type="Proteomes" id="UP000557717"/>
    </source>
</evidence>
<proteinExistence type="predicted"/>
<name>A0A840V1S7_9BACT</name>
<accession>A0A840V1S7</accession>
<gene>
    <name evidence="1" type="ORF">HNR46_001599</name>
</gene>
<dbReference type="EMBL" id="JACHFD010000006">
    <property type="protein sequence ID" value="MBB5351363.1"/>
    <property type="molecule type" value="Genomic_DNA"/>
</dbReference>
<dbReference type="RefSeq" id="WP_184017468.1">
    <property type="nucleotide sequence ID" value="NZ_JACHFD010000006.1"/>
</dbReference>
<comment type="caution">
    <text evidence="1">The sequence shown here is derived from an EMBL/GenBank/DDBJ whole genome shotgun (WGS) entry which is preliminary data.</text>
</comment>